<evidence type="ECO:0000313" key="5">
    <source>
        <dbReference type="Proteomes" id="UP000718451"/>
    </source>
</evidence>
<dbReference type="SUPFAM" id="SSF55874">
    <property type="entry name" value="ATPase domain of HSP90 chaperone/DNA topoisomerase II/histidine kinase"/>
    <property type="match status" value="1"/>
</dbReference>
<evidence type="ECO:0000313" key="4">
    <source>
        <dbReference type="EMBL" id="NKI30463.1"/>
    </source>
</evidence>
<dbReference type="InterPro" id="IPR004358">
    <property type="entry name" value="Sig_transdc_His_kin-like_C"/>
</dbReference>
<reference evidence="4 5" key="1">
    <citation type="submission" date="2020-04" db="EMBL/GenBank/DDBJ databases">
        <authorList>
            <person name="Yoon J."/>
        </authorList>
    </citation>
    <scope>NUCLEOTIDE SEQUENCE [LARGE SCALE GENOMIC DNA]</scope>
    <source>
        <strain evidence="4 5">DJ-13</strain>
    </source>
</reference>
<dbReference type="InterPro" id="IPR036097">
    <property type="entry name" value="HisK_dim/P_sf"/>
</dbReference>
<dbReference type="InterPro" id="IPR003018">
    <property type="entry name" value="GAF"/>
</dbReference>
<dbReference type="PROSITE" id="PS50109">
    <property type="entry name" value="HIS_KIN"/>
    <property type="match status" value="1"/>
</dbReference>
<dbReference type="Gene3D" id="3.30.565.10">
    <property type="entry name" value="Histidine kinase-like ATPase, C-terminal domain"/>
    <property type="match status" value="1"/>
</dbReference>
<dbReference type="Pfam" id="PF02518">
    <property type="entry name" value="HATPase_c"/>
    <property type="match status" value="1"/>
</dbReference>
<dbReference type="SUPFAM" id="SSF55781">
    <property type="entry name" value="GAF domain-like"/>
    <property type="match status" value="1"/>
</dbReference>
<sequence length="401" mass="45964">MVEPKIPQNENERISELRKYNILDSLPEKEYDSITTIASIICDTPISLISLVDRNRQWFKSKIGLEADETPRDVSFCAHAINDPDNMFIVNDAQKDLRFRDNPLTTNDPNVIFYAGVPLNSPKGHSLGTLCVIDNKPRKLSIDQKKALNALAEQVVQLLEYRRIIMKVEAQNTYIKSLYDRLHSYSHSFAHELKTPIRGNHALLEWLKADYSDRLDEQGLGLIQKMMKNNSFLDAMTQGMLEYHHVCTMKFKYESFSLLDCISHITNQIEDFSKISFTAKNLGLNVFHSKDAFQILFRHLIRNTIVHAGENSNCSLEHINGEECHYFIFRDDGPGIEEKFQEDVFEIFVTLKSKNELNRGIGLSIVRCLVEKLNGNISISKSSKVQGLQIEIELPKIQNSI</sequence>
<dbReference type="GO" id="GO:0016301">
    <property type="term" value="F:kinase activity"/>
    <property type="evidence" value="ECO:0007669"/>
    <property type="project" value="UniProtKB-KW"/>
</dbReference>
<evidence type="ECO:0000259" key="3">
    <source>
        <dbReference type="PROSITE" id="PS50109"/>
    </source>
</evidence>
<keyword evidence="5" id="KW-1185">Reference proteome</keyword>
<comment type="caution">
    <text evidence="4">The sequence shown here is derived from an EMBL/GenBank/DDBJ whole genome shotgun (WGS) entry which is preliminary data.</text>
</comment>
<dbReference type="RefSeq" id="WP_168550708.1">
    <property type="nucleotide sequence ID" value="NZ_JAAWWL010000001.1"/>
</dbReference>
<dbReference type="Gene3D" id="3.30.450.40">
    <property type="match status" value="1"/>
</dbReference>
<dbReference type="EMBL" id="JAAWWL010000001">
    <property type="protein sequence ID" value="NKI30463.1"/>
    <property type="molecule type" value="Genomic_DNA"/>
</dbReference>
<protein>
    <recommendedName>
        <fullName evidence="2">histidine kinase</fullName>
        <ecNumber evidence="2">2.7.13.3</ecNumber>
    </recommendedName>
</protein>
<organism evidence="4 5">
    <name type="scientific">Croceivirga thetidis</name>
    <dbReference type="NCBI Taxonomy" id="2721623"/>
    <lineage>
        <taxon>Bacteria</taxon>
        <taxon>Pseudomonadati</taxon>
        <taxon>Bacteroidota</taxon>
        <taxon>Flavobacteriia</taxon>
        <taxon>Flavobacteriales</taxon>
        <taxon>Flavobacteriaceae</taxon>
        <taxon>Croceivirga</taxon>
    </lineage>
</organism>
<accession>A0ABX1GKS2</accession>
<dbReference type="PANTHER" id="PTHR43102">
    <property type="entry name" value="SLR1143 PROTEIN"/>
    <property type="match status" value="1"/>
</dbReference>
<dbReference type="Proteomes" id="UP000718451">
    <property type="component" value="Unassembled WGS sequence"/>
</dbReference>
<gene>
    <name evidence="4" type="ORF">HCU67_00790</name>
</gene>
<keyword evidence="4" id="KW-0418">Kinase</keyword>
<dbReference type="SMART" id="SM00065">
    <property type="entry name" value="GAF"/>
    <property type="match status" value="1"/>
</dbReference>
<dbReference type="SUPFAM" id="SSF47384">
    <property type="entry name" value="Homodimeric domain of signal transducing histidine kinase"/>
    <property type="match status" value="1"/>
</dbReference>
<proteinExistence type="predicted"/>
<dbReference type="SMART" id="SM00387">
    <property type="entry name" value="HATPase_c"/>
    <property type="match status" value="1"/>
</dbReference>
<evidence type="ECO:0000256" key="2">
    <source>
        <dbReference type="ARBA" id="ARBA00012438"/>
    </source>
</evidence>
<dbReference type="InterPro" id="IPR029016">
    <property type="entry name" value="GAF-like_dom_sf"/>
</dbReference>
<evidence type="ECO:0000256" key="1">
    <source>
        <dbReference type="ARBA" id="ARBA00000085"/>
    </source>
</evidence>
<dbReference type="InterPro" id="IPR003594">
    <property type="entry name" value="HATPase_dom"/>
</dbReference>
<dbReference type="InterPro" id="IPR005467">
    <property type="entry name" value="His_kinase_dom"/>
</dbReference>
<dbReference type="EC" id="2.7.13.3" evidence="2"/>
<dbReference type="Pfam" id="PF01590">
    <property type="entry name" value="GAF"/>
    <property type="match status" value="1"/>
</dbReference>
<dbReference type="PRINTS" id="PR00344">
    <property type="entry name" value="BCTRLSENSOR"/>
</dbReference>
<keyword evidence="4" id="KW-0808">Transferase</keyword>
<feature type="domain" description="Histidine kinase" evidence="3">
    <location>
        <begin position="188"/>
        <end position="398"/>
    </location>
</feature>
<dbReference type="PANTHER" id="PTHR43102:SF2">
    <property type="entry name" value="GAF DOMAIN-CONTAINING PROTEIN"/>
    <property type="match status" value="1"/>
</dbReference>
<dbReference type="InterPro" id="IPR036890">
    <property type="entry name" value="HATPase_C_sf"/>
</dbReference>
<name>A0ABX1GKS2_9FLAO</name>
<comment type="catalytic activity">
    <reaction evidence="1">
        <text>ATP + protein L-histidine = ADP + protein N-phospho-L-histidine.</text>
        <dbReference type="EC" id="2.7.13.3"/>
    </reaction>
</comment>